<dbReference type="Proteomes" id="UP000094801">
    <property type="component" value="Unassembled WGS sequence"/>
</dbReference>
<proteinExistence type="predicted"/>
<accession>A0A1E4SSW4</accession>
<evidence type="ECO:0000313" key="1">
    <source>
        <dbReference type="EMBL" id="ODV82517.1"/>
    </source>
</evidence>
<reference evidence="2" key="1">
    <citation type="submission" date="2016-04" db="EMBL/GenBank/DDBJ databases">
        <title>Comparative genomics of biotechnologically important yeasts.</title>
        <authorList>
            <consortium name="DOE Joint Genome Institute"/>
            <person name="Riley R."/>
            <person name="Haridas S."/>
            <person name="Wolfe K.H."/>
            <person name="Lopes M.R."/>
            <person name="Hittinger C.T."/>
            <person name="Goker M."/>
            <person name="Salamov A."/>
            <person name="Wisecaver J."/>
            <person name="Long T.M."/>
            <person name="Aerts A.L."/>
            <person name="Barry K."/>
            <person name="Choi C."/>
            <person name="Clum A."/>
            <person name="Coughlan A.Y."/>
            <person name="Deshpande S."/>
            <person name="Douglass A.P."/>
            <person name="Hanson S.J."/>
            <person name="Klenk H.-P."/>
            <person name="Labutti K."/>
            <person name="Lapidus A."/>
            <person name="Lindquist E."/>
            <person name="Lipzen A."/>
            <person name="Meier-Kolthoff J.P."/>
            <person name="Ohm R.A."/>
            <person name="Otillar R.P."/>
            <person name="Pangilinan J."/>
            <person name="Peng Y."/>
            <person name="Rokas A."/>
            <person name="Rosa C.A."/>
            <person name="Scheuner C."/>
            <person name="Sibirny A.A."/>
            <person name="Slot J.C."/>
            <person name="Stielow J.B."/>
            <person name="Sun H."/>
            <person name="Kurtzman C.P."/>
            <person name="Blackwell M."/>
            <person name="Grigoriev I.V."/>
            <person name="Jeffries T.W."/>
        </authorList>
    </citation>
    <scope>NUCLEOTIDE SEQUENCE [LARGE SCALE GENOMIC DNA]</scope>
    <source>
        <strain evidence="2">NRRL YB-2248</strain>
    </source>
</reference>
<sequence length="77" mass="8756">MKCQIFPSSQSSLFQFQPIESISINRDSPQFNPVQALSFYQSNKALKSATTVSYSSADWNLIWIKKVDVSYTNLDKS</sequence>
<dbReference type="AlphaFoldDB" id="A0A1E4SSW4"/>
<gene>
    <name evidence="1" type="ORF">CANARDRAFT_30771</name>
</gene>
<protein>
    <submittedName>
        <fullName evidence="1">Uncharacterized protein</fullName>
    </submittedName>
</protein>
<keyword evidence="2" id="KW-1185">Reference proteome</keyword>
<evidence type="ECO:0000313" key="2">
    <source>
        <dbReference type="Proteomes" id="UP000094801"/>
    </source>
</evidence>
<dbReference type="EMBL" id="KV453884">
    <property type="protein sequence ID" value="ODV82517.1"/>
    <property type="molecule type" value="Genomic_DNA"/>
</dbReference>
<organism evidence="1 2">
    <name type="scientific">[Candida] arabinofermentans NRRL YB-2248</name>
    <dbReference type="NCBI Taxonomy" id="983967"/>
    <lineage>
        <taxon>Eukaryota</taxon>
        <taxon>Fungi</taxon>
        <taxon>Dikarya</taxon>
        <taxon>Ascomycota</taxon>
        <taxon>Saccharomycotina</taxon>
        <taxon>Pichiomycetes</taxon>
        <taxon>Pichiales</taxon>
        <taxon>Pichiaceae</taxon>
        <taxon>Ogataea</taxon>
        <taxon>Ogataea/Candida clade</taxon>
    </lineage>
</organism>
<name>A0A1E4SSW4_9ASCO</name>